<dbReference type="Gene3D" id="3.30.1490.150">
    <property type="entry name" value="Hypothetical protein ph0010, domain 2"/>
    <property type="match status" value="1"/>
</dbReference>
<dbReference type="EMBL" id="JBHSAF010000006">
    <property type="protein sequence ID" value="MFC3913209.1"/>
    <property type="molecule type" value="Genomic_DNA"/>
</dbReference>
<dbReference type="InterPro" id="IPR023473">
    <property type="entry name" value="AMMECR1"/>
</dbReference>
<name>A0ABV8CME8_9GAMM</name>
<feature type="domain" description="AMMECR1" evidence="1">
    <location>
        <begin position="16"/>
        <end position="204"/>
    </location>
</feature>
<dbReference type="PROSITE" id="PS51112">
    <property type="entry name" value="AMMECR1"/>
    <property type="match status" value="1"/>
</dbReference>
<reference evidence="3" key="1">
    <citation type="journal article" date="2019" name="Int. J. Syst. Evol. Microbiol.">
        <title>The Global Catalogue of Microorganisms (GCM) 10K type strain sequencing project: providing services to taxonomists for standard genome sequencing and annotation.</title>
        <authorList>
            <consortium name="The Broad Institute Genomics Platform"/>
            <consortium name="The Broad Institute Genome Sequencing Center for Infectious Disease"/>
            <person name="Wu L."/>
            <person name="Ma J."/>
        </authorList>
    </citation>
    <scope>NUCLEOTIDE SEQUENCE [LARGE SCALE GENOMIC DNA]</scope>
    <source>
        <strain evidence="3">CCUG 54939</strain>
    </source>
</reference>
<dbReference type="Gene3D" id="3.30.700.20">
    <property type="entry name" value="Hypothetical protein ph0010, domain 1"/>
    <property type="match status" value="1"/>
</dbReference>
<dbReference type="NCBIfam" id="TIGR00296">
    <property type="entry name" value="TIGR00296 family protein"/>
    <property type="match status" value="1"/>
</dbReference>
<evidence type="ECO:0000313" key="3">
    <source>
        <dbReference type="Proteomes" id="UP001595692"/>
    </source>
</evidence>
<keyword evidence="3" id="KW-1185">Reference proteome</keyword>
<accession>A0ABV8CME8</accession>
<dbReference type="InterPro" id="IPR027623">
    <property type="entry name" value="AmmeMemoSam_A"/>
</dbReference>
<dbReference type="InterPro" id="IPR027485">
    <property type="entry name" value="AMMECR1_N"/>
</dbReference>
<protein>
    <submittedName>
        <fullName evidence="2">AmmeMemoRadiSam system protein A</fullName>
    </submittedName>
</protein>
<dbReference type="NCBIfam" id="TIGR04335">
    <property type="entry name" value="AmmeMemoSam_A"/>
    <property type="match status" value="1"/>
</dbReference>
<sequence>MPASPSTLDIQALSDDVRQTLLRLARQAIASHWQPQLQAQLDALVHDIPGGEQPLACFVTLHLHGELRGCIGCLEPTGPLASSLIRYARAAAFEDPRFPPLRQSELPQCTLSLSLLGPLAPLPAGSRQELTAALTPGVDGLWLISPGHKATFLPAVWHELPGRPEFINQLLRKGGWPAGTWPEKLQAWRYSATEVSEQPSRLQP</sequence>
<dbReference type="PANTHER" id="PTHR13016:SF0">
    <property type="entry name" value="AMME SYNDROME CANDIDATE GENE 1 PROTEIN"/>
    <property type="match status" value="1"/>
</dbReference>
<evidence type="ECO:0000259" key="1">
    <source>
        <dbReference type="PROSITE" id="PS51112"/>
    </source>
</evidence>
<dbReference type="InterPro" id="IPR002733">
    <property type="entry name" value="AMMECR1_domain"/>
</dbReference>
<dbReference type="Proteomes" id="UP001595692">
    <property type="component" value="Unassembled WGS sequence"/>
</dbReference>
<dbReference type="InterPro" id="IPR036071">
    <property type="entry name" value="AMMECR1_dom_sf"/>
</dbReference>
<gene>
    <name evidence="2" type="primary">amrA</name>
    <name evidence="2" type="ORF">ACFOSS_07000</name>
</gene>
<dbReference type="RefSeq" id="WP_377151470.1">
    <property type="nucleotide sequence ID" value="NZ_JBHSAF010000006.1"/>
</dbReference>
<dbReference type="SUPFAM" id="SSF143447">
    <property type="entry name" value="AMMECR1-like"/>
    <property type="match status" value="1"/>
</dbReference>
<comment type="caution">
    <text evidence="2">The sequence shown here is derived from an EMBL/GenBank/DDBJ whole genome shotgun (WGS) entry which is preliminary data.</text>
</comment>
<organism evidence="2 3">
    <name type="scientific">Pseudaeromonas sharmana</name>
    <dbReference type="NCBI Taxonomy" id="328412"/>
    <lineage>
        <taxon>Bacteria</taxon>
        <taxon>Pseudomonadati</taxon>
        <taxon>Pseudomonadota</taxon>
        <taxon>Gammaproteobacteria</taxon>
        <taxon>Aeromonadales</taxon>
        <taxon>Aeromonadaceae</taxon>
        <taxon>Pseudaeromonas</taxon>
    </lineage>
</organism>
<proteinExistence type="predicted"/>
<dbReference type="PANTHER" id="PTHR13016">
    <property type="entry name" value="AMMECR1 HOMOLOG"/>
    <property type="match status" value="1"/>
</dbReference>
<dbReference type="Pfam" id="PF01871">
    <property type="entry name" value="AMMECR1"/>
    <property type="match status" value="1"/>
</dbReference>
<evidence type="ECO:0000313" key="2">
    <source>
        <dbReference type="EMBL" id="MFC3913209.1"/>
    </source>
</evidence>